<feature type="compositionally biased region" description="Polar residues" evidence="1">
    <location>
        <begin position="501"/>
        <end position="514"/>
    </location>
</feature>
<dbReference type="Proteomes" id="UP000036681">
    <property type="component" value="Unplaced"/>
</dbReference>
<dbReference type="AlphaFoldDB" id="A0A0M3HQ31"/>
<evidence type="ECO:0000256" key="1">
    <source>
        <dbReference type="SAM" id="MobiDB-lite"/>
    </source>
</evidence>
<dbReference type="WBParaSite" id="ALUE_0000411701-mRNA-1">
    <property type="protein sequence ID" value="ALUE_0000411701-mRNA-1"/>
    <property type="gene ID" value="ALUE_0000411701"/>
</dbReference>
<feature type="region of interest" description="Disordered" evidence="1">
    <location>
        <begin position="497"/>
        <end position="539"/>
    </location>
</feature>
<evidence type="ECO:0000313" key="3">
    <source>
        <dbReference type="WBParaSite" id="ALUE_0000411701-mRNA-1"/>
    </source>
</evidence>
<name>A0A0M3HQ31_ASCLU</name>
<accession>A0A0M3HQ31</accession>
<sequence>MADFRRKLRVSTYPSDREDNSPVTLSLNEPPIVVQAQLLTSDVDLAVDEVRDSPLVLAPADPKNVSTEKIMEKTVGADNVKVQPSLGGIRSFSFKKCANVMSMRANAIIRRYRSRTSECGLVLKPVHFRNGNTRLRVFPRYIDGKLIRSTFNDYLAEHWNLGTNRIANKECVSIPIETNDQEVYRHMQTFPSVHQGITAVVGQPQRSEEASSMNGISARMNSFGSMSMKRHSREDIDRQSKRTQSNSPSDGSTSLEMTKASTASELNISPSAFAAGLATNANSSFVSLLLGSAQLSANGAKGAFLHQGGILPNVTGEHLGWPSATLSSTPFFQAPSPSAVTSGSPSQLAETDLIAKLIRHSALLNSTSAAQLLNHYHLSGTSATFHYPQHNHNNTIAASLYSQPFSTDAFSTSSLSYTAPQTYCSTDHLYNIPATAHPWVSSTATTNNSSFVPINGSTTLPTALLKDLQLGAEDGVHGRKETSEMENFLTDAEGRFKGTPVATTNGPAVTSNQELMEGGSKNETNKAGQEVLSEDDGRISAGDLCPRTLRLTSEGHSRLLSARYQRFLAAVCELENEMLNEESS</sequence>
<feature type="region of interest" description="Disordered" evidence="1">
    <location>
        <begin position="1"/>
        <end position="24"/>
    </location>
</feature>
<protein>
    <submittedName>
        <fullName evidence="3">HMG box domain-containing protein</fullName>
    </submittedName>
</protein>
<reference evidence="3" key="1">
    <citation type="submission" date="2017-02" db="UniProtKB">
        <authorList>
            <consortium name="WormBaseParasite"/>
        </authorList>
    </citation>
    <scope>IDENTIFICATION</scope>
</reference>
<feature type="compositionally biased region" description="Polar residues" evidence="1">
    <location>
        <begin position="242"/>
        <end position="258"/>
    </location>
</feature>
<keyword evidence="2" id="KW-1185">Reference proteome</keyword>
<organism evidence="2 3">
    <name type="scientific">Ascaris lumbricoides</name>
    <name type="common">Giant roundworm</name>
    <dbReference type="NCBI Taxonomy" id="6252"/>
    <lineage>
        <taxon>Eukaryota</taxon>
        <taxon>Metazoa</taxon>
        <taxon>Ecdysozoa</taxon>
        <taxon>Nematoda</taxon>
        <taxon>Chromadorea</taxon>
        <taxon>Rhabditida</taxon>
        <taxon>Spirurina</taxon>
        <taxon>Ascaridomorpha</taxon>
        <taxon>Ascaridoidea</taxon>
        <taxon>Ascarididae</taxon>
        <taxon>Ascaris</taxon>
    </lineage>
</organism>
<feature type="region of interest" description="Disordered" evidence="1">
    <location>
        <begin position="222"/>
        <end position="258"/>
    </location>
</feature>
<evidence type="ECO:0000313" key="2">
    <source>
        <dbReference type="Proteomes" id="UP000036681"/>
    </source>
</evidence>
<proteinExistence type="predicted"/>